<dbReference type="GO" id="GO:0019843">
    <property type="term" value="F:rRNA binding"/>
    <property type="evidence" value="ECO:0007669"/>
    <property type="project" value="UniProtKB-UniRule"/>
</dbReference>
<comment type="caution">
    <text evidence="8">The sequence shown here is derived from an EMBL/GenBank/DDBJ whole genome shotgun (WGS) entry which is preliminary data.</text>
</comment>
<dbReference type="Gene3D" id="3.40.970.40">
    <property type="entry name" value="fibrinogen binding protein from staphylococcus aureus domain like"/>
    <property type="match status" value="1"/>
</dbReference>
<keyword evidence="3 5" id="KW-0694">RNA-binding</keyword>
<dbReference type="EMBL" id="PVNE01000010">
    <property type="protein sequence ID" value="PRX40814.1"/>
    <property type="molecule type" value="Genomic_DNA"/>
</dbReference>
<evidence type="ECO:0000313" key="9">
    <source>
        <dbReference type="Proteomes" id="UP000237797"/>
    </source>
</evidence>
<feature type="region of interest" description="Disordered" evidence="6">
    <location>
        <begin position="460"/>
        <end position="486"/>
    </location>
</feature>
<dbReference type="InterPro" id="IPR043682">
    <property type="entry name" value="RqcH_bacterial"/>
</dbReference>
<dbReference type="InterPro" id="IPR008532">
    <property type="entry name" value="NFACT_RNA-bd"/>
</dbReference>
<evidence type="ECO:0000259" key="7">
    <source>
        <dbReference type="Pfam" id="PF05670"/>
    </source>
</evidence>
<organism evidence="8 9">
    <name type="scientific">Planifilum fimeticola</name>
    <dbReference type="NCBI Taxonomy" id="201975"/>
    <lineage>
        <taxon>Bacteria</taxon>
        <taxon>Bacillati</taxon>
        <taxon>Bacillota</taxon>
        <taxon>Bacilli</taxon>
        <taxon>Bacillales</taxon>
        <taxon>Thermoactinomycetaceae</taxon>
        <taxon>Planifilum</taxon>
    </lineage>
</organism>
<dbReference type="GO" id="GO:1990112">
    <property type="term" value="C:RQC complex"/>
    <property type="evidence" value="ECO:0007669"/>
    <property type="project" value="TreeGrafter"/>
</dbReference>
<dbReference type="PANTHER" id="PTHR15239:SF6">
    <property type="entry name" value="RIBOSOME QUALITY CONTROL COMPLEX SUBUNIT NEMF"/>
    <property type="match status" value="1"/>
</dbReference>
<comment type="function">
    <text evidence="5">Key component of the ribosome quality control system (RQC), a ribosome-associated complex that mediates the extraction of incompletely synthesized nascent chains from stalled ribosomes and their subsequent degradation. RqcH recruits Ala-charged tRNA, and with RqcP directs the elongation of stalled nascent chains on 50S ribosomal subunits, leading to non-templated C-terminal alanine extensions (Ala tail). The Ala tail promotes nascent chain degradation. May add between 1 and at least 8 Ala residues. Binds to stalled 50S ribosomal subunits.</text>
</comment>
<dbReference type="Proteomes" id="UP000237797">
    <property type="component" value="Unassembled WGS sequence"/>
</dbReference>
<evidence type="ECO:0000256" key="1">
    <source>
        <dbReference type="ARBA" id="ARBA00022555"/>
    </source>
</evidence>
<protein>
    <recommendedName>
        <fullName evidence="5">Rqc2 homolog RqcH</fullName>
        <shortName evidence="5">RqcH</shortName>
    </recommendedName>
</protein>
<comment type="subunit">
    <text evidence="5">Associates with stalled 50S ribosomal subunits. Binds to RqcP.</text>
</comment>
<gene>
    <name evidence="5" type="primary">rqcH</name>
    <name evidence="8" type="ORF">CLV97_1105</name>
</gene>
<dbReference type="RefSeq" id="WP_342749780.1">
    <property type="nucleotide sequence ID" value="NZ_PVNE01000010.1"/>
</dbReference>
<evidence type="ECO:0000256" key="4">
    <source>
        <dbReference type="ARBA" id="ARBA00022917"/>
    </source>
</evidence>
<dbReference type="PANTHER" id="PTHR15239">
    <property type="entry name" value="NUCLEAR EXPORT MEDIATOR FACTOR NEMF"/>
    <property type="match status" value="1"/>
</dbReference>
<dbReference type="AlphaFoldDB" id="A0A2T0LF36"/>
<dbReference type="HAMAP" id="MF_00844_B">
    <property type="entry name" value="RqcH_B"/>
    <property type="match status" value="1"/>
</dbReference>
<keyword evidence="2 5" id="KW-0699">rRNA-binding</keyword>
<dbReference type="GO" id="GO:0000049">
    <property type="term" value="F:tRNA binding"/>
    <property type="evidence" value="ECO:0007669"/>
    <property type="project" value="UniProtKB-UniRule"/>
</dbReference>
<dbReference type="InterPro" id="IPR051608">
    <property type="entry name" value="RQC_Subunit_NEMF"/>
</dbReference>
<proteinExistence type="inferred from homology"/>
<name>A0A2T0LF36_9BACL</name>
<evidence type="ECO:0000256" key="2">
    <source>
        <dbReference type="ARBA" id="ARBA00022730"/>
    </source>
</evidence>
<sequence length="608" mass="69815">MYRKHQRPRTFSDGQEKPLPGEAPGLAAFPKEVVFMSFDGLVTRAVVHELQDALTGGRVTKIYQPGEYELLFHIRSQGETHRLILSAHPAYPRFHLTRERTDNPKEPPMFCMLLRKHLEGGIIHRVEQVEMDRIVHVDIRTRNELGDEVIRRLVVEIMGRHSNVILIDPEAETVFDAVRRVTPSVSQYRQVVPGARYRRPPEQKKRHPLFIDRQTFFKVLDFNRGRMDKQLVERFAGLGPLVAREIVHRAGIGSRDRLWEAFSGVMSDIQNHRYHPNQVVQEGKTLFSVVELTHLDGKRTSFPSVSGCLEAVFAGKAERDRVRQQAQDLIRKLKNEIAKNEKKIEVLKREAQEAEEANTYRIWGELLTAYMHEVKSGDEAVTVINYYEPDAPPVTIPLEPHLSPSENAQRFFKKYNKLKAAQKWSEEQIAKARSDIQYLESVLASLENASPSEVAQIREELEEEGWLRPSPAAPRKKKKEPPKPAVYRSSEGIPILVGKNNKQNDYLTHRLASATDTWLHTKEIPGSHTVIRSNRFGETTLREAAILAAYFSKARRSSQVPVDYTLVKHVRKPAGARPGFVIYDHQKTLYVTPDEDVVRRLEERRDSE</sequence>
<evidence type="ECO:0000256" key="6">
    <source>
        <dbReference type="SAM" id="MobiDB-lite"/>
    </source>
</evidence>
<dbReference type="Pfam" id="PF05670">
    <property type="entry name" value="NFACT-R_1"/>
    <property type="match status" value="1"/>
</dbReference>
<dbReference type="Gene3D" id="1.10.8.50">
    <property type="match status" value="1"/>
</dbReference>
<keyword evidence="4 5" id="KW-0648">Protein biosynthesis</keyword>
<feature type="coiled-coil region" evidence="5">
    <location>
        <begin position="316"/>
        <end position="357"/>
    </location>
</feature>
<evidence type="ECO:0000256" key="3">
    <source>
        <dbReference type="ARBA" id="ARBA00022884"/>
    </source>
</evidence>
<dbReference type="GO" id="GO:0072344">
    <property type="term" value="P:rescue of stalled ribosome"/>
    <property type="evidence" value="ECO:0007669"/>
    <property type="project" value="UniProtKB-UniRule"/>
</dbReference>
<evidence type="ECO:0000256" key="5">
    <source>
        <dbReference type="HAMAP-Rule" id="MF_00844"/>
    </source>
</evidence>
<comment type="similarity">
    <text evidence="5">Belongs to the NEMF family.</text>
</comment>
<keyword evidence="9" id="KW-1185">Reference proteome</keyword>
<keyword evidence="1 5" id="KW-0820">tRNA-binding</keyword>
<dbReference type="Pfam" id="PF05833">
    <property type="entry name" value="NFACT_N"/>
    <property type="match status" value="1"/>
</dbReference>
<dbReference type="FunFam" id="2.30.310.10:FF:000004">
    <property type="entry name" value="Fibronectin-binding protein A"/>
    <property type="match status" value="1"/>
</dbReference>
<reference evidence="8 9" key="1">
    <citation type="submission" date="2018-03" db="EMBL/GenBank/DDBJ databases">
        <title>Genomic Encyclopedia of Archaeal and Bacterial Type Strains, Phase II (KMG-II): from individual species to whole genera.</title>
        <authorList>
            <person name="Goeker M."/>
        </authorList>
    </citation>
    <scope>NUCLEOTIDE SEQUENCE [LARGE SCALE GENOMIC DNA]</scope>
    <source>
        <strain evidence="8 9">DSM 44946</strain>
    </source>
</reference>
<evidence type="ECO:0000313" key="8">
    <source>
        <dbReference type="EMBL" id="PRX40814.1"/>
    </source>
</evidence>
<keyword evidence="5" id="KW-0175">Coiled coil</keyword>
<dbReference type="GO" id="GO:0043023">
    <property type="term" value="F:ribosomal large subunit binding"/>
    <property type="evidence" value="ECO:0007669"/>
    <property type="project" value="UniProtKB-UniRule"/>
</dbReference>
<dbReference type="Gene3D" id="2.30.310.10">
    <property type="entry name" value="ibrinogen binding protein from staphylococcus aureus domain"/>
    <property type="match status" value="1"/>
</dbReference>
<feature type="region of interest" description="Disordered" evidence="6">
    <location>
        <begin position="1"/>
        <end position="23"/>
    </location>
</feature>
<feature type="domain" description="NFACT RNA-binding" evidence="7">
    <location>
        <begin position="484"/>
        <end position="575"/>
    </location>
</feature>
<accession>A0A2T0LF36</accession>